<accession>A0A510V6R4</accession>
<evidence type="ECO:0000256" key="1">
    <source>
        <dbReference type="SAM" id="MobiDB-lite"/>
    </source>
</evidence>
<name>A0A510V6R4_9CELL</name>
<dbReference type="AlphaFoldDB" id="A0A510V6R4"/>
<proteinExistence type="predicted"/>
<protein>
    <submittedName>
        <fullName evidence="2">Uncharacterized protein</fullName>
    </submittedName>
</protein>
<feature type="region of interest" description="Disordered" evidence="1">
    <location>
        <begin position="1"/>
        <end position="20"/>
    </location>
</feature>
<dbReference type="EMBL" id="BJUB01000004">
    <property type="protein sequence ID" value="GEK20990.1"/>
    <property type="molecule type" value="Genomic_DNA"/>
</dbReference>
<dbReference type="Proteomes" id="UP000321118">
    <property type="component" value="Unassembled WGS sequence"/>
</dbReference>
<gene>
    <name evidence="2" type="ORF">CXY01_15100</name>
</gene>
<evidence type="ECO:0000313" key="3">
    <source>
        <dbReference type="Proteomes" id="UP000321118"/>
    </source>
</evidence>
<evidence type="ECO:0000313" key="2">
    <source>
        <dbReference type="EMBL" id="GEK20990.1"/>
    </source>
</evidence>
<sequence>MDYSQWIRTHGDPPVPTPIEPYRSATVRSDLYSGETVGIPVVVVSRAPAPPSPAEWLCVRPTIGPDRHWLAWVPADRVQSR</sequence>
<organism evidence="2 3">
    <name type="scientific">Cellulomonas xylanilytica</name>
    <dbReference type="NCBI Taxonomy" id="233583"/>
    <lineage>
        <taxon>Bacteria</taxon>
        <taxon>Bacillati</taxon>
        <taxon>Actinomycetota</taxon>
        <taxon>Actinomycetes</taxon>
        <taxon>Micrococcales</taxon>
        <taxon>Cellulomonadaceae</taxon>
        <taxon>Cellulomonas</taxon>
    </lineage>
</organism>
<keyword evidence="3" id="KW-1185">Reference proteome</keyword>
<comment type="caution">
    <text evidence="2">The sequence shown here is derived from an EMBL/GenBank/DDBJ whole genome shotgun (WGS) entry which is preliminary data.</text>
</comment>
<reference evidence="2 3" key="1">
    <citation type="submission" date="2019-07" db="EMBL/GenBank/DDBJ databases">
        <title>Whole genome shotgun sequence of Cellulomonas xylanilytica NBRC 101102.</title>
        <authorList>
            <person name="Hosoyama A."/>
            <person name="Uohara A."/>
            <person name="Ohji S."/>
            <person name="Ichikawa N."/>
        </authorList>
    </citation>
    <scope>NUCLEOTIDE SEQUENCE [LARGE SCALE GENOMIC DNA]</scope>
    <source>
        <strain evidence="2 3">NBRC 101102</strain>
    </source>
</reference>